<dbReference type="EMBL" id="GGEC01049315">
    <property type="protein sequence ID" value="MBX29799.1"/>
    <property type="molecule type" value="Transcribed_RNA"/>
</dbReference>
<keyword evidence="4" id="KW-0812">Transmembrane</keyword>
<proteinExistence type="predicted"/>
<feature type="transmembrane region" description="Helical" evidence="4">
    <location>
        <begin position="438"/>
        <end position="463"/>
    </location>
</feature>
<evidence type="ECO:0000256" key="2">
    <source>
        <dbReference type="ARBA" id="ARBA00023157"/>
    </source>
</evidence>
<dbReference type="FunFam" id="2.90.10.10:FF:000013">
    <property type="entry name" value="G-type lectin S-receptor-like serine/threonine-protein kinase LECRK1"/>
    <property type="match status" value="1"/>
</dbReference>
<dbReference type="Gene3D" id="2.90.10.10">
    <property type="entry name" value="Bulb-type lectin domain"/>
    <property type="match status" value="2"/>
</dbReference>
<evidence type="ECO:0000259" key="6">
    <source>
        <dbReference type="PROSITE" id="PS50927"/>
    </source>
</evidence>
<feature type="chain" id="PRO_5015147554" evidence="5">
    <location>
        <begin position="22"/>
        <end position="542"/>
    </location>
</feature>
<dbReference type="Gene3D" id="3.30.200.20">
    <property type="entry name" value="Phosphorylase Kinase, domain 1"/>
    <property type="match status" value="1"/>
</dbReference>
<name>A0A2P2MHV2_RHIMU</name>
<keyword evidence="4" id="KW-0472">Membrane</keyword>
<keyword evidence="7" id="KW-0808">Transferase</keyword>
<dbReference type="PANTHER" id="PTHR47976:SF78">
    <property type="entry name" value="RECEPTOR-LIKE SERINE_THREONINE-PROTEIN KINASE"/>
    <property type="match status" value="1"/>
</dbReference>
<sequence length="542" mass="60228">MASFALLFLLFLSIQPNSSIANIRLSSSLTTNDNSPWLSPSQDFAFGFRQAPNSSLFLLAIWFNKIPERTIIWYAIGDDSINPAVPAGSKVDLTASDLVLTDPNGLTMWNAGPDTTISSAAMLDTGNFVLSGFDSTHLWESFEHPTDTILPTQTLNLGDMLFSRLTETNYTKGRFQLNLESGNLHLNPTGWPSGSQYDSYFRINISGTGNQLVFNESGNIHIVKMNGDTVQLPEWENVTTGTDYYYRATLDFNGIFTQYAHPKNSRGNATWSIVNFDPPNICRQIFNDFGSGYCGYNSYCSVQDSRPSCVCPPEYALADPQNPFGDCIPTFPLGCVLDDGSRAPEELYEFNRTQSIDWPLNDYGTFTPSNQSQCEDSCMHDCSCAVAIYRDNQCWKKRLPLSNGRTEPKDAIALFKVRKEVRPGCSRNEVPPERVKSVVLGAVLGCSAFLNLLLLVLAPLILLKLNKRRLQDVVQNPNIFETNLRSFAYEELKEATDCFREELGRGSFGVVYKGVLKSGSKKCHCCQEIGQDSSGRGKGIQN</sequence>
<dbReference type="Pfam" id="PF01453">
    <property type="entry name" value="B_lectin"/>
    <property type="match status" value="1"/>
</dbReference>
<keyword evidence="3" id="KW-0325">Glycoprotein</keyword>
<organism evidence="7">
    <name type="scientific">Rhizophora mucronata</name>
    <name type="common">Asiatic mangrove</name>
    <dbReference type="NCBI Taxonomy" id="61149"/>
    <lineage>
        <taxon>Eukaryota</taxon>
        <taxon>Viridiplantae</taxon>
        <taxon>Streptophyta</taxon>
        <taxon>Embryophyta</taxon>
        <taxon>Tracheophyta</taxon>
        <taxon>Spermatophyta</taxon>
        <taxon>Magnoliopsida</taxon>
        <taxon>eudicotyledons</taxon>
        <taxon>Gunneridae</taxon>
        <taxon>Pentapetalae</taxon>
        <taxon>rosids</taxon>
        <taxon>fabids</taxon>
        <taxon>Malpighiales</taxon>
        <taxon>Rhizophoraceae</taxon>
        <taxon>Rhizophora</taxon>
    </lineage>
</organism>
<evidence type="ECO:0000256" key="4">
    <source>
        <dbReference type="SAM" id="Phobius"/>
    </source>
</evidence>
<dbReference type="PANTHER" id="PTHR47976">
    <property type="entry name" value="G-TYPE LECTIN S-RECEPTOR-LIKE SERINE/THREONINE-PROTEIN KINASE SD2-5"/>
    <property type="match status" value="1"/>
</dbReference>
<dbReference type="AlphaFoldDB" id="A0A2P2MHV2"/>
<dbReference type="PROSITE" id="PS50927">
    <property type="entry name" value="BULB_LECTIN"/>
    <property type="match status" value="1"/>
</dbReference>
<evidence type="ECO:0000256" key="3">
    <source>
        <dbReference type="ARBA" id="ARBA00023180"/>
    </source>
</evidence>
<protein>
    <submittedName>
        <fullName evidence="7">Serine/threonine-protein kinase</fullName>
    </submittedName>
</protein>
<accession>A0A2P2MHV2</accession>
<dbReference type="SMART" id="SM00108">
    <property type="entry name" value="B_lectin"/>
    <property type="match status" value="1"/>
</dbReference>
<evidence type="ECO:0000256" key="5">
    <source>
        <dbReference type="SAM" id="SignalP"/>
    </source>
</evidence>
<keyword evidence="1 5" id="KW-0732">Signal</keyword>
<dbReference type="InterPro" id="IPR051343">
    <property type="entry name" value="G-type_lectin_kinases/EP1-like"/>
</dbReference>
<evidence type="ECO:0000256" key="1">
    <source>
        <dbReference type="ARBA" id="ARBA00022729"/>
    </source>
</evidence>
<reference evidence="7" key="1">
    <citation type="submission" date="2018-02" db="EMBL/GenBank/DDBJ databases">
        <title>Rhizophora mucronata_Transcriptome.</title>
        <authorList>
            <person name="Meera S.P."/>
            <person name="Sreeshan A."/>
            <person name="Augustine A."/>
        </authorList>
    </citation>
    <scope>NUCLEOTIDE SEQUENCE</scope>
    <source>
        <tissue evidence="7">Leaf</tissue>
    </source>
</reference>
<feature type="domain" description="Bulb-type lectin" evidence="6">
    <location>
        <begin position="22"/>
        <end position="143"/>
    </location>
</feature>
<keyword evidence="4" id="KW-1133">Transmembrane helix</keyword>
<dbReference type="InterPro" id="IPR036426">
    <property type="entry name" value="Bulb-type_lectin_dom_sf"/>
</dbReference>
<keyword evidence="7" id="KW-0418">Kinase</keyword>
<dbReference type="SUPFAM" id="SSF51110">
    <property type="entry name" value="alpha-D-mannose-specific plant lectins"/>
    <property type="match status" value="1"/>
</dbReference>
<feature type="signal peptide" evidence="5">
    <location>
        <begin position="1"/>
        <end position="21"/>
    </location>
</feature>
<dbReference type="InterPro" id="IPR001480">
    <property type="entry name" value="Bulb-type_lectin_dom"/>
</dbReference>
<evidence type="ECO:0000313" key="7">
    <source>
        <dbReference type="EMBL" id="MBX29799.1"/>
    </source>
</evidence>
<dbReference type="GO" id="GO:0016301">
    <property type="term" value="F:kinase activity"/>
    <property type="evidence" value="ECO:0007669"/>
    <property type="project" value="UniProtKB-KW"/>
</dbReference>
<keyword evidence="2" id="KW-1015">Disulfide bond</keyword>